<gene>
    <name evidence="1" type="ORF">AFE02nite_07950</name>
</gene>
<name>A0A511YV29_9CELL</name>
<proteinExistence type="predicted"/>
<protein>
    <submittedName>
        <fullName evidence="1">Uncharacterized protein</fullName>
    </submittedName>
</protein>
<comment type="caution">
    <text evidence="1">The sequence shown here is derived from an EMBL/GenBank/DDBJ whole genome shotgun (WGS) entry which is preliminary data.</text>
</comment>
<keyword evidence="2" id="KW-1185">Reference proteome</keyword>
<reference evidence="1 2" key="1">
    <citation type="submission" date="2019-07" db="EMBL/GenBank/DDBJ databases">
        <title>Whole genome shotgun sequence of Actinotalea fermentans NBRC 105374.</title>
        <authorList>
            <person name="Hosoyama A."/>
            <person name="Uohara A."/>
            <person name="Ohji S."/>
            <person name="Ichikawa N."/>
        </authorList>
    </citation>
    <scope>NUCLEOTIDE SEQUENCE [LARGE SCALE GENOMIC DNA]</scope>
    <source>
        <strain evidence="1 2">NBRC 105374</strain>
    </source>
</reference>
<accession>A0A511YV29</accession>
<dbReference type="EMBL" id="BJYK01000001">
    <property type="protein sequence ID" value="GEN79061.1"/>
    <property type="molecule type" value="Genomic_DNA"/>
</dbReference>
<evidence type="ECO:0000313" key="2">
    <source>
        <dbReference type="Proteomes" id="UP000321484"/>
    </source>
</evidence>
<evidence type="ECO:0000313" key="1">
    <source>
        <dbReference type="EMBL" id="GEN79061.1"/>
    </source>
</evidence>
<sequence>MIALPLPGALSLPDVRGEHRALQVTWHERTGVFVVSVWRGGACVASAHLAPAAAAELIGSLADGLAQRAARA</sequence>
<dbReference type="AlphaFoldDB" id="A0A511YV29"/>
<organism evidence="1 2">
    <name type="scientific">Actinotalea fermentans</name>
    <dbReference type="NCBI Taxonomy" id="43671"/>
    <lineage>
        <taxon>Bacteria</taxon>
        <taxon>Bacillati</taxon>
        <taxon>Actinomycetota</taxon>
        <taxon>Actinomycetes</taxon>
        <taxon>Micrococcales</taxon>
        <taxon>Cellulomonadaceae</taxon>
        <taxon>Actinotalea</taxon>
    </lineage>
</organism>
<dbReference type="Proteomes" id="UP000321484">
    <property type="component" value="Unassembled WGS sequence"/>
</dbReference>